<dbReference type="OrthoDB" id="3872852at2"/>
<dbReference type="RefSeq" id="WP_089227853.1">
    <property type="nucleotide sequence ID" value="NZ_FZOF01000026.1"/>
</dbReference>
<name>A0A239MQR8_9ACTN</name>
<evidence type="ECO:0000313" key="1">
    <source>
        <dbReference type="EMBL" id="SNT44464.1"/>
    </source>
</evidence>
<reference evidence="1 2" key="1">
    <citation type="submission" date="2017-06" db="EMBL/GenBank/DDBJ databases">
        <authorList>
            <person name="Kim H.J."/>
            <person name="Triplett B.A."/>
        </authorList>
    </citation>
    <scope>NUCLEOTIDE SEQUENCE [LARGE SCALE GENOMIC DNA]</scope>
    <source>
        <strain evidence="1 2">CGMCC 4.1858</strain>
    </source>
</reference>
<dbReference type="Proteomes" id="UP000198280">
    <property type="component" value="Unassembled WGS sequence"/>
</dbReference>
<dbReference type="EMBL" id="FZOF01000026">
    <property type="protein sequence ID" value="SNT44464.1"/>
    <property type="molecule type" value="Genomic_DNA"/>
</dbReference>
<evidence type="ECO:0000313" key="2">
    <source>
        <dbReference type="Proteomes" id="UP000198280"/>
    </source>
</evidence>
<sequence>MSIAEVQVRDDMGDLADRIRAYRAIAVQREVRMPLGGSLFDTVITGMGDAAAMVATMDEIQVGACGPVIADPDAGWLYWLVPPGTTARWDPHPYGLCLGAPHILRLPPLARDVPPGPYWLRPCVSDRLLPPVPLRGLLECFRPLPAPHESIAAQLGFPLT</sequence>
<protein>
    <submittedName>
        <fullName evidence="1">Uncharacterized protein</fullName>
    </submittedName>
</protein>
<proteinExistence type="predicted"/>
<keyword evidence="2" id="KW-1185">Reference proteome</keyword>
<gene>
    <name evidence="1" type="ORF">SAMN05216252_12620</name>
</gene>
<accession>A0A239MQR8</accession>
<organism evidence="1 2">
    <name type="scientific">Actinacidiphila glaucinigra</name>
    <dbReference type="NCBI Taxonomy" id="235986"/>
    <lineage>
        <taxon>Bacteria</taxon>
        <taxon>Bacillati</taxon>
        <taxon>Actinomycetota</taxon>
        <taxon>Actinomycetes</taxon>
        <taxon>Kitasatosporales</taxon>
        <taxon>Streptomycetaceae</taxon>
        <taxon>Actinacidiphila</taxon>
    </lineage>
</organism>
<dbReference type="AlphaFoldDB" id="A0A239MQR8"/>